<dbReference type="EnsemblPlants" id="KQJ95280">
    <property type="protein sequence ID" value="KQJ95280"/>
    <property type="gene ID" value="BRADI_3g16215v3"/>
</dbReference>
<evidence type="ECO:0000256" key="2">
    <source>
        <dbReference type="ARBA" id="ARBA00004308"/>
    </source>
</evidence>
<sequence>MAGEEPAKGSQSSRRMDLNLNPLPWSPGRLGGAMDCPEPTQLSEMPIAELLRMDEPPGLLVLEEPPLQPFPELSLRRQVSDALSMPDVSNPLLTDPMILEWLDGLIIGNGEGLDDGEPVVVQSNDANASSALPPPLLPTLAGLEEVGLERMEMASATQGRGSVSIVDLTPEFRLQLAIQVGEHDRIVRPRRVSHYEQASSPEADRLVQAITRSHSSLGVSRGAIKNWNCGCNSSFECNICLEADKEPVVTPCGHFFCWPCLYQWLNGHSIHSECPVCNREVFEVNVTPIYGRSVHECDPSNNDVPPRPHANTMESLRQQLQTQDPRGIASADPVPLHAGYTASQTLLEPEPI</sequence>
<keyword evidence="16" id="KW-1185">Reference proteome</keyword>
<keyword evidence="5 11" id="KW-0479">Metal-binding</keyword>
<dbReference type="EC" id="2.3.2.27" evidence="11"/>
<evidence type="ECO:0000256" key="7">
    <source>
        <dbReference type="ARBA" id="ARBA00022786"/>
    </source>
</evidence>
<dbReference type="GO" id="GO:0006511">
    <property type="term" value="P:ubiquitin-dependent protein catabolic process"/>
    <property type="evidence" value="ECO:0000318"/>
    <property type="project" value="GO_Central"/>
</dbReference>
<evidence type="ECO:0000313" key="14">
    <source>
        <dbReference type="EMBL" id="KQJ95280.1"/>
    </source>
</evidence>
<comment type="domain">
    <text evidence="11">The RING-type zinc finger domain is responsible for E3 ligase activity.</text>
</comment>
<keyword evidence="7 11" id="KW-0833">Ubl conjugation pathway</keyword>
<evidence type="ECO:0000256" key="9">
    <source>
        <dbReference type="ARBA" id="ARBA00023136"/>
    </source>
</evidence>
<dbReference type="EMBL" id="CM000882">
    <property type="protein sequence ID" value="KQJ95280.1"/>
    <property type="molecule type" value="Genomic_DNA"/>
</dbReference>
<dbReference type="Gene3D" id="3.30.40.10">
    <property type="entry name" value="Zinc/RING finger domain, C3HC4 (zinc finger)"/>
    <property type="match status" value="1"/>
</dbReference>
<keyword evidence="9" id="KW-0472">Membrane</keyword>
<dbReference type="InterPro" id="IPR045103">
    <property type="entry name" value="RNF5/RNF185-like"/>
</dbReference>
<dbReference type="Gramene" id="KQJ95280">
    <property type="protein sequence ID" value="KQJ95280"/>
    <property type="gene ID" value="BRADI_3g16215v3"/>
</dbReference>
<dbReference type="AlphaFoldDB" id="A0A0Q3JAJ4"/>
<comment type="catalytic activity">
    <reaction evidence="1 11">
        <text>S-ubiquitinyl-[E2 ubiquitin-conjugating enzyme]-L-cysteine + [acceptor protein]-L-lysine = [E2 ubiquitin-conjugating enzyme]-L-cysteine + N(6)-ubiquitinyl-[acceptor protein]-L-lysine.</text>
        <dbReference type="EC" id="2.3.2.27"/>
    </reaction>
</comment>
<dbReference type="GO" id="GO:0044390">
    <property type="term" value="F:ubiquitin-like protein conjugating enzyme binding"/>
    <property type="evidence" value="ECO:0000318"/>
    <property type="project" value="GO_Central"/>
</dbReference>
<dbReference type="InterPro" id="IPR017907">
    <property type="entry name" value="Znf_RING_CS"/>
</dbReference>
<evidence type="ECO:0000256" key="1">
    <source>
        <dbReference type="ARBA" id="ARBA00000900"/>
    </source>
</evidence>
<dbReference type="SMART" id="SM00184">
    <property type="entry name" value="RING"/>
    <property type="match status" value="1"/>
</dbReference>
<dbReference type="CDD" id="cd16534">
    <property type="entry name" value="RING-HC_RNF5-like"/>
    <property type="match status" value="1"/>
</dbReference>
<evidence type="ECO:0000313" key="15">
    <source>
        <dbReference type="EnsemblPlants" id="KQJ95280"/>
    </source>
</evidence>
<evidence type="ECO:0000256" key="10">
    <source>
        <dbReference type="PROSITE-ProRule" id="PRU00175"/>
    </source>
</evidence>
<dbReference type="PANTHER" id="PTHR12313">
    <property type="entry name" value="E3 UBIQUITIN-PROTEIN LIGASE RNF5-RELATED"/>
    <property type="match status" value="1"/>
</dbReference>
<dbReference type="InterPro" id="IPR013083">
    <property type="entry name" value="Znf_RING/FYVE/PHD"/>
</dbReference>
<dbReference type="GO" id="GO:0005789">
    <property type="term" value="C:endoplasmic reticulum membrane"/>
    <property type="evidence" value="ECO:0007669"/>
    <property type="project" value="UniProtKB-SubCell"/>
</dbReference>
<keyword evidence="4 11" id="KW-0808">Transferase</keyword>
<feature type="region of interest" description="Disordered" evidence="12">
    <location>
        <begin position="1"/>
        <end position="28"/>
    </location>
</feature>
<protein>
    <recommendedName>
        <fullName evidence="11">E3 ubiquitin-protein ligase RMA</fullName>
        <ecNumber evidence="11">2.3.2.27</ecNumber>
    </recommendedName>
    <alternativeName>
        <fullName evidence="11">Protein RING membrane-anchor</fullName>
    </alternativeName>
    <alternativeName>
        <fullName evidence="11">RING-type E3 ubiquitin transferase RMA</fullName>
    </alternativeName>
</protein>
<dbReference type="PROSITE" id="PS50089">
    <property type="entry name" value="ZF_RING_2"/>
    <property type="match status" value="1"/>
</dbReference>
<evidence type="ECO:0000259" key="13">
    <source>
        <dbReference type="PROSITE" id="PS50089"/>
    </source>
</evidence>
<dbReference type="InterPro" id="IPR018957">
    <property type="entry name" value="Znf_C3HC4_RING-type"/>
</dbReference>
<dbReference type="Pfam" id="PF00097">
    <property type="entry name" value="zf-C3HC4"/>
    <property type="match status" value="1"/>
</dbReference>
<dbReference type="GO" id="GO:0016567">
    <property type="term" value="P:protein ubiquitination"/>
    <property type="evidence" value="ECO:0007669"/>
    <property type="project" value="UniProtKB-UniPathway"/>
</dbReference>
<dbReference type="UniPathway" id="UPA00143"/>
<proteinExistence type="predicted"/>
<reference evidence="14" key="2">
    <citation type="submission" date="2017-06" db="EMBL/GenBank/DDBJ databases">
        <title>WGS assembly of Brachypodium distachyon.</title>
        <authorList>
            <consortium name="The International Brachypodium Initiative"/>
            <person name="Lucas S."/>
            <person name="Harmon-Smith M."/>
            <person name="Lail K."/>
            <person name="Tice H."/>
            <person name="Grimwood J."/>
            <person name="Bruce D."/>
            <person name="Barry K."/>
            <person name="Shu S."/>
            <person name="Lindquist E."/>
            <person name="Wang M."/>
            <person name="Pitluck S."/>
            <person name="Vogel J.P."/>
            <person name="Garvin D.F."/>
            <person name="Mockler T.C."/>
            <person name="Schmutz J."/>
            <person name="Rokhsar D."/>
            <person name="Bevan M.W."/>
        </authorList>
    </citation>
    <scope>NUCLEOTIDE SEQUENCE</scope>
    <source>
        <strain evidence="14">Bd21</strain>
    </source>
</reference>
<evidence type="ECO:0000256" key="8">
    <source>
        <dbReference type="ARBA" id="ARBA00022833"/>
    </source>
</evidence>
<dbReference type="GO" id="GO:0061630">
    <property type="term" value="F:ubiquitin protein ligase activity"/>
    <property type="evidence" value="ECO:0000318"/>
    <property type="project" value="GO_Central"/>
</dbReference>
<keyword evidence="11" id="KW-0256">Endoplasmic reticulum</keyword>
<evidence type="ECO:0000256" key="6">
    <source>
        <dbReference type="ARBA" id="ARBA00022771"/>
    </source>
</evidence>
<evidence type="ECO:0000256" key="5">
    <source>
        <dbReference type="ARBA" id="ARBA00022723"/>
    </source>
</evidence>
<comment type="pathway">
    <text evidence="3 11">Protein modification; protein ubiquitination.</text>
</comment>
<evidence type="ECO:0000256" key="3">
    <source>
        <dbReference type="ARBA" id="ARBA00004906"/>
    </source>
</evidence>
<reference evidence="14 15" key="1">
    <citation type="journal article" date="2010" name="Nature">
        <title>Genome sequencing and analysis of the model grass Brachypodium distachyon.</title>
        <authorList>
            <consortium name="International Brachypodium Initiative"/>
        </authorList>
    </citation>
    <scope>NUCLEOTIDE SEQUENCE [LARGE SCALE GENOMIC DNA]</scope>
    <source>
        <strain evidence="14 15">Bd21</strain>
    </source>
</reference>
<organism evidence="14">
    <name type="scientific">Brachypodium distachyon</name>
    <name type="common">Purple false brome</name>
    <name type="synonym">Trachynia distachya</name>
    <dbReference type="NCBI Taxonomy" id="15368"/>
    <lineage>
        <taxon>Eukaryota</taxon>
        <taxon>Viridiplantae</taxon>
        <taxon>Streptophyta</taxon>
        <taxon>Embryophyta</taxon>
        <taxon>Tracheophyta</taxon>
        <taxon>Spermatophyta</taxon>
        <taxon>Magnoliopsida</taxon>
        <taxon>Liliopsida</taxon>
        <taxon>Poales</taxon>
        <taxon>Poaceae</taxon>
        <taxon>BOP clade</taxon>
        <taxon>Pooideae</taxon>
        <taxon>Stipodae</taxon>
        <taxon>Brachypodieae</taxon>
        <taxon>Brachypodium</taxon>
    </lineage>
</organism>
<comment type="subcellular location">
    <subcellularLocation>
        <location evidence="2">Endomembrane system</location>
    </subcellularLocation>
    <subcellularLocation>
        <location evidence="11">Endoplasmic reticulum membrane</location>
        <topology evidence="11">Single-pass type IV membrane protein</topology>
    </subcellularLocation>
</comment>
<evidence type="ECO:0000313" key="16">
    <source>
        <dbReference type="Proteomes" id="UP000008810"/>
    </source>
</evidence>
<evidence type="ECO:0000256" key="12">
    <source>
        <dbReference type="SAM" id="MobiDB-lite"/>
    </source>
</evidence>
<evidence type="ECO:0000256" key="4">
    <source>
        <dbReference type="ARBA" id="ARBA00022679"/>
    </source>
</evidence>
<accession>A0A0Q3JAJ4</accession>
<dbReference type="InterPro" id="IPR001841">
    <property type="entry name" value="Znf_RING"/>
</dbReference>
<feature type="domain" description="RING-type" evidence="13">
    <location>
        <begin position="237"/>
        <end position="278"/>
    </location>
</feature>
<dbReference type="PROSITE" id="PS00518">
    <property type="entry name" value="ZF_RING_1"/>
    <property type="match status" value="1"/>
</dbReference>
<keyword evidence="6 10" id="KW-0863">Zinc-finger</keyword>
<dbReference type="GO" id="GO:0036503">
    <property type="term" value="P:ERAD pathway"/>
    <property type="evidence" value="ECO:0000318"/>
    <property type="project" value="GO_Central"/>
</dbReference>
<gene>
    <name evidence="15" type="primary">LOC104584038</name>
    <name evidence="14" type="ORF">BRADI_3g16215v3</name>
</gene>
<comment type="function">
    <text evidence="11">E3 ubiquitin-protein ligase.</text>
</comment>
<dbReference type="OrthoDB" id="302966at2759"/>
<keyword evidence="8 11" id="KW-0862">Zinc</keyword>
<evidence type="ECO:0000256" key="11">
    <source>
        <dbReference type="RuleBase" id="RU369090"/>
    </source>
</evidence>
<name>A0A0Q3JAJ4_BRADI</name>
<dbReference type="GO" id="GO:0008270">
    <property type="term" value="F:zinc ion binding"/>
    <property type="evidence" value="ECO:0007669"/>
    <property type="project" value="UniProtKB-KW"/>
</dbReference>
<dbReference type="Proteomes" id="UP000008810">
    <property type="component" value="Chromosome 3"/>
</dbReference>
<dbReference type="SUPFAM" id="SSF57850">
    <property type="entry name" value="RING/U-box"/>
    <property type="match status" value="1"/>
</dbReference>
<reference evidence="15" key="3">
    <citation type="submission" date="2018-08" db="UniProtKB">
        <authorList>
            <consortium name="EnsemblPlants"/>
        </authorList>
    </citation>
    <scope>IDENTIFICATION</scope>
    <source>
        <strain evidence="15">cv. Bd21</strain>
    </source>
</reference>
<dbReference type="FunCoup" id="A0A0Q3JAJ4">
    <property type="interactions" value="131"/>
</dbReference>
<dbReference type="STRING" id="15368.A0A0Q3JAJ4"/>